<evidence type="ECO:0000313" key="6">
    <source>
        <dbReference type="Proteomes" id="UP001519272"/>
    </source>
</evidence>
<dbReference type="CDD" id="cd00090">
    <property type="entry name" value="HTH_ARSR"/>
    <property type="match status" value="1"/>
</dbReference>
<name>A0ABS4FR63_9BACL</name>
<dbReference type="InterPro" id="IPR036390">
    <property type="entry name" value="WH_DNA-bd_sf"/>
</dbReference>
<reference evidence="5 6" key="1">
    <citation type="submission" date="2021-03" db="EMBL/GenBank/DDBJ databases">
        <title>Genomic Encyclopedia of Type Strains, Phase IV (KMG-IV): sequencing the most valuable type-strain genomes for metagenomic binning, comparative biology and taxonomic classification.</title>
        <authorList>
            <person name="Goeker M."/>
        </authorList>
    </citation>
    <scope>NUCLEOTIDE SEQUENCE [LARGE SCALE GENOMIC DNA]</scope>
    <source>
        <strain evidence="5 6">DSM 14349</strain>
    </source>
</reference>
<evidence type="ECO:0000259" key="4">
    <source>
        <dbReference type="PROSITE" id="PS51118"/>
    </source>
</evidence>
<proteinExistence type="predicted"/>
<dbReference type="InterPro" id="IPR036388">
    <property type="entry name" value="WH-like_DNA-bd_sf"/>
</dbReference>
<dbReference type="InterPro" id="IPR011991">
    <property type="entry name" value="ArsR-like_HTH"/>
</dbReference>
<dbReference type="Pfam" id="PF01638">
    <property type="entry name" value="HxlR"/>
    <property type="match status" value="1"/>
</dbReference>
<dbReference type="PROSITE" id="PS51118">
    <property type="entry name" value="HTH_HXLR"/>
    <property type="match status" value="1"/>
</dbReference>
<dbReference type="PANTHER" id="PTHR33204:SF1">
    <property type="entry name" value="TRANSCRIPTIONAL REGULATOR, MARR FAMILY"/>
    <property type="match status" value="1"/>
</dbReference>
<dbReference type="Gene3D" id="1.10.10.10">
    <property type="entry name" value="Winged helix-like DNA-binding domain superfamily/Winged helix DNA-binding domain"/>
    <property type="match status" value="1"/>
</dbReference>
<evidence type="ECO:0000256" key="3">
    <source>
        <dbReference type="ARBA" id="ARBA00023163"/>
    </source>
</evidence>
<dbReference type="InterPro" id="IPR002577">
    <property type="entry name" value="HTH_HxlR"/>
</dbReference>
<dbReference type="Proteomes" id="UP001519272">
    <property type="component" value="Unassembled WGS sequence"/>
</dbReference>
<dbReference type="EMBL" id="JAGGKG010000006">
    <property type="protein sequence ID" value="MBP1905074.1"/>
    <property type="molecule type" value="Genomic_DNA"/>
</dbReference>
<evidence type="ECO:0000256" key="2">
    <source>
        <dbReference type="ARBA" id="ARBA00023125"/>
    </source>
</evidence>
<comment type="caution">
    <text evidence="5">The sequence shown here is derived from an EMBL/GenBank/DDBJ whole genome shotgun (WGS) entry which is preliminary data.</text>
</comment>
<organism evidence="5 6">
    <name type="scientific">Paenibacillus turicensis</name>
    <dbReference type="NCBI Taxonomy" id="160487"/>
    <lineage>
        <taxon>Bacteria</taxon>
        <taxon>Bacillati</taxon>
        <taxon>Bacillota</taxon>
        <taxon>Bacilli</taxon>
        <taxon>Bacillales</taxon>
        <taxon>Paenibacillaceae</taxon>
        <taxon>Paenibacillus</taxon>
    </lineage>
</organism>
<keyword evidence="3" id="KW-0804">Transcription</keyword>
<dbReference type="PANTHER" id="PTHR33204">
    <property type="entry name" value="TRANSCRIPTIONAL REGULATOR, MARR FAMILY"/>
    <property type="match status" value="1"/>
</dbReference>
<evidence type="ECO:0000256" key="1">
    <source>
        <dbReference type="ARBA" id="ARBA00023015"/>
    </source>
</evidence>
<protein>
    <submittedName>
        <fullName evidence="5">DNA-binding HxlR family transcriptional regulator</fullName>
    </submittedName>
</protein>
<dbReference type="GO" id="GO:0003677">
    <property type="term" value="F:DNA binding"/>
    <property type="evidence" value="ECO:0007669"/>
    <property type="project" value="UniProtKB-KW"/>
</dbReference>
<sequence length="106" mass="12215">MTTAIMCPRFEKAVELLSKRWTTFIVYKLLDGPKRFVEIENSLSNLSGKVLSERLKELEEEGIIQRTVYPEKPVRIEYALTEKGKALAPLFGQIQDWASDWIVLAE</sequence>
<accession>A0ABS4FR63</accession>
<keyword evidence="2 5" id="KW-0238">DNA-binding</keyword>
<evidence type="ECO:0000313" key="5">
    <source>
        <dbReference type="EMBL" id="MBP1905074.1"/>
    </source>
</evidence>
<dbReference type="RefSeq" id="WP_210088709.1">
    <property type="nucleotide sequence ID" value="NZ_JAGGKG010000006.1"/>
</dbReference>
<keyword evidence="6" id="KW-1185">Reference proteome</keyword>
<gene>
    <name evidence="5" type="ORF">J2Z32_001699</name>
</gene>
<feature type="domain" description="HTH hxlR-type" evidence="4">
    <location>
        <begin position="7"/>
        <end position="106"/>
    </location>
</feature>
<keyword evidence="1" id="KW-0805">Transcription regulation</keyword>
<dbReference type="SUPFAM" id="SSF46785">
    <property type="entry name" value="Winged helix' DNA-binding domain"/>
    <property type="match status" value="1"/>
</dbReference>